<evidence type="ECO:0000313" key="3">
    <source>
        <dbReference type="Proteomes" id="UP001233172"/>
    </source>
</evidence>
<name>A0AAD8C6M0_BIOPF</name>
<evidence type="ECO:0000313" key="2">
    <source>
        <dbReference type="EMBL" id="KAK0067394.1"/>
    </source>
</evidence>
<protein>
    <submittedName>
        <fullName evidence="2">Uncharacterized protein</fullName>
    </submittedName>
</protein>
<dbReference type="Proteomes" id="UP001233172">
    <property type="component" value="Unassembled WGS sequence"/>
</dbReference>
<accession>A0AAD8C6M0</accession>
<dbReference type="AlphaFoldDB" id="A0AAD8C6M0"/>
<comment type="caution">
    <text evidence="2">The sequence shown here is derived from an EMBL/GenBank/DDBJ whole genome shotgun (WGS) entry which is preliminary data.</text>
</comment>
<dbReference type="EMBL" id="JASAOG010000007">
    <property type="protein sequence ID" value="KAK0067394.1"/>
    <property type="molecule type" value="Genomic_DNA"/>
</dbReference>
<gene>
    <name evidence="2" type="ORF">Bpfe_002901</name>
</gene>
<feature type="region of interest" description="Disordered" evidence="1">
    <location>
        <begin position="59"/>
        <end position="82"/>
    </location>
</feature>
<keyword evidence="3" id="KW-1185">Reference proteome</keyword>
<evidence type="ECO:0000256" key="1">
    <source>
        <dbReference type="SAM" id="MobiDB-lite"/>
    </source>
</evidence>
<organism evidence="2 3">
    <name type="scientific">Biomphalaria pfeifferi</name>
    <name type="common">Bloodfluke planorb</name>
    <name type="synonym">Freshwater snail</name>
    <dbReference type="NCBI Taxonomy" id="112525"/>
    <lineage>
        <taxon>Eukaryota</taxon>
        <taxon>Metazoa</taxon>
        <taxon>Spiralia</taxon>
        <taxon>Lophotrochozoa</taxon>
        <taxon>Mollusca</taxon>
        <taxon>Gastropoda</taxon>
        <taxon>Heterobranchia</taxon>
        <taxon>Euthyneura</taxon>
        <taxon>Panpulmonata</taxon>
        <taxon>Hygrophila</taxon>
        <taxon>Lymnaeoidea</taxon>
        <taxon>Planorbidae</taxon>
        <taxon>Biomphalaria</taxon>
    </lineage>
</organism>
<proteinExistence type="predicted"/>
<reference evidence="2" key="1">
    <citation type="journal article" date="2023" name="PLoS Negl. Trop. Dis.">
        <title>A genome sequence for Biomphalaria pfeifferi, the major vector snail for the human-infecting parasite Schistosoma mansoni.</title>
        <authorList>
            <person name="Bu L."/>
            <person name="Lu L."/>
            <person name="Laidemitt M.R."/>
            <person name="Zhang S.M."/>
            <person name="Mutuku M."/>
            <person name="Mkoji G."/>
            <person name="Steinauer M."/>
            <person name="Loker E.S."/>
        </authorList>
    </citation>
    <scope>NUCLEOTIDE SEQUENCE</scope>
    <source>
        <strain evidence="2">KasaAsao</strain>
    </source>
</reference>
<reference evidence="2" key="2">
    <citation type="submission" date="2023-04" db="EMBL/GenBank/DDBJ databases">
        <authorList>
            <person name="Bu L."/>
            <person name="Lu L."/>
            <person name="Laidemitt M.R."/>
            <person name="Zhang S.M."/>
            <person name="Mutuku M."/>
            <person name="Mkoji G."/>
            <person name="Steinauer M."/>
            <person name="Loker E.S."/>
        </authorList>
    </citation>
    <scope>NUCLEOTIDE SEQUENCE</scope>
    <source>
        <strain evidence="2">KasaAsao</strain>
        <tissue evidence="2">Whole Snail</tissue>
    </source>
</reference>
<sequence>MKKQKQRGDSLLAPDSVPIKVLIGAIRVPPSRLLETAPSSGLDVGTKKLLLISSHVTNLSGNRREHKSPREQEVTQAELSTW</sequence>